<dbReference type="SMART" id="SM00248">
    <property type="entry name" value="ANK"/>
    <property type="match status" value="3"/>
</dbReference>
<gene>
    <name evidence="4" type="primary">ILK</name>
    <name evidence="4" type="ORF">AWC38_SpisGene1686</name>
</gene>
<dbReference type="GO" id="GO:0005925">
    <property type="term" value="C:focal adhesion"/>
    <property type="evidence" value="ECO:0007669"/>
    <property type="project" value="TreeGrafter"/>
</dbReference>
<dbReference type="InterPro" id="IPR000719">
    <property type="entry name" value="Prot_kinase_dom"/>
</dbReference>
<reference evidence="5" key="1">
    <citation type="journal article" date="2017" name="bioRxiv">
        <title>Comparative analysis of the genomes of Stylophora pistillata and Acropora digitifera provides evidence for extensive differences between species of corals.</title>
        <authorList>
            <person name="Voolstra C.R."/>
            <person name="Li Y."/>
            <person name="Liew Y.J."/>
            <person name="Baumgarten S."/>
            <person name="Zoccola D."/>
            <person name="Flot J.-F."/>
            <person name="Tambutte S."/>
            <person name="Allemand D."/>
            <person name="Aranda M."/>
        </authorList>
    </citation>
    <scope>NUCLEOTIDE SEQUENCE [LARGE SCALE GENOMIC DNA]</scope>
</reference>
<dbReference type="EMBL" id="LSMT01000012">
    <property type="protein sequence ID" value="PFX33416.1"/>
    <property type="molecule type" value="Genomic_DNA"/>
</dbReference>
<dbReference type="InterPro" id="IPR051681">
    <property type="entry name" value="Ser/Thr_Kinases-Pseudokinases"/>
</dbReference>
<dbReference type="Proteomes" id="UP000225706">
    <property type="component" value="Unassembled WGS sequence"/>
</dbReference>
<keyword evidence="2" id="KW-0040">ANK repeat</keyword>
<dbReference type="STRING" id="50429.A0A2B4SVQ3"/>
<dbReference type="PROSITE" id="PS50088">
    <property type="entry name" value="ANK_REPEAT"/>
    <property type="match status" value="3"/>
</dbReference>
<dbReference type="PIRSF" id="PIRSF000654">
    <property type="entry name" value="Integrin-linked_kinase"/>
    <property type="match status" value="1"/>
</dbReference>
<proteinExistence type="inferred from homology"/>
<feature type="domain" description="Protein kinase" evidence="3">
    <location>
        <begin position="192"/>
        <end position="448"/>
    </location>
</feature>
<dbReference type="InterPro" id="IPR002110">
    <property type="entry name" value="Ankyrin_rpt"/>
</dbReference>
<evidence type="ECO:0000259" key="3">
    <source>
        <dbReference type="PROSITE" id="PS50011"/>
    </source>
</evidence>
<dbReference type="InterPro" id="IPR036770">
    <property type="entry name" value="Ankyrin_rpt-contain_sf"/>
</dbReference>
<protein>
    <submittedName>
        <fullName evidence="4">Integrin-linked protein kinase</fullName>
    </submittedName>
</protein>
<name>A0A2B4SVQ3_STYPI</name>
<keyword evidence="4" id="KW-0418">Kinase</keyword>
<evidence type="ECO:0000313" key="4">
    <source>
        <dbReference type="EMBL" id="PFX33416.1"/>
    </source>
</evidence>
<dbReference type="FunFam" id="1.25.40.20:FF:000050">
    <property type="entry name" value="integrin-linked protein kinase"/>
    <property type="match status" value="1"/>
</dbReference>
<evidence type="ECO:0000256" key="2">
    <source>
        <dbReference type="PROSITE-ProRule" id="PRU00023"/>
    </source>
</evidence>
<dbReference type="OrthoDB" id="6718656at2759"/>
<dbReference type="GO" id="GO:0007229">
    <property type="term" value="P:integrin-mediated signaling pathway"/>
    <property type="evidence" value="ECO:0007669"/>
    <property type="project" value="UniProtKB-KW"/>
</dbReference>
<dbReference type="Pfam" id="PF12796">
    <property type="entry name" value="Ank_2"/>
    <property type="match status" value="1"/>
</dbReference>
<dbReference type="GO" id="GO:0034446">
    <property type="term" value="P:substrate adhesion-dependent cell spreading"/>
    <property type="evidence" value="ECO:0007669"/>
    <property type="project" value="TreeGrafter"/>
</dbReference>
<dbReference type="Gene3D" id="1.25.40.20">
    <property type="entry name" value="Ankyrin repeat-containing domain"/>
    <property type="match status" value="1"/>
</dbReference>
<dbReference type="GO" id="GO:0004674">
    <property type="term" value="F:protein serine/threonine kinase activity"/>
    <property type="evidence" value="ECO:0007669"/>
    <property type="project" value="TreeGrafter"/>
</dbReference>
<feature type="repeat" description="ANK" evidence="2">
    <location>
        <begin position="66"/>
        <end position="98"/>
    </location>
</feature>
<dbReference type="PANTHER" id="PTHR44329">
    <property type="entry name" value="SERINE/THREONINE-PROTEIN KINASE TNNI3K-RELATED"/>
    <property type="match status" value="1"/>
</dbReference>
<feature type="repeat" description="ANK" evidence="2">
    <location>
        <begin position="33"/>
        <end position="65"/>
    </location>
</feature>
<accession>A0A2B4SVQ3</accession>
<dbReference type="Gene3D" id="1.10.510.10">
    <property type="entry name" value="Transferase(Phosphotransferase) domain 1"/>
    <property type="match status" value="1"/>
</dbReference>
<dbReference type="InterPro" id="IPR011009">
    <property type="entry name" value="Kinase-like_dom_sf"/>
</dbReference>
<dbReference type="Pfam" id="PF00023">
    <property type="entry name" value="Ank"/>
    <property type="match status" value="1"/>
</dbReference>
<dbReference type="GO" id="GO:0001725">
    <property type="term" value="C:stress fiber"/>
    <property type="evidence" value="ECO:0007669"/>
    <property type="project" value="TreeGrafter"/>
</dbReference>
<keyword evidence="4" id="KW-0401">Integrin</keyword>
<dbReference type="PROSITE" id="PS50011">
    <property type="entry name" value="PROTEIN_KINASE_DOM"/>
    <property type="match status" value="1"/>
</dbReference>
<dbReference type="FunFam" id="3.30.200.20:FF:000245">
    <property type="entry name" value="Integrin-linked protein kinase"/>
    <property type="match status" value="1"/>
</dbReference>
<dbReference type="GO" id="GO:0007160">
    <property type="term" value="P:cell-matrix adhesion"/>
    <property type="evidence" value="ECO:0007669"/>
    <property type="project" value="TreeGrafter"/>
</dbReference>
<dbReference type="GO" id="GO:0005524">
    <property type="term" value="F:ATP binding"/>
    <property type="evidence" value="ECO:0007669"/>
    <property type="project" value="InterPro"/>
</dbReference>
<dbReference type="SUPFAM" id="SSF48403">
    <property type="entry name" value="Ankyrin repeat"/>
    <property type="match status" value="1"/>
</dbReference>
<dbReference type="AlphaFoldDB" id="A0A2B4SVQ3"/>
<dbReference type="SUPFAM" id="SSF56112">
    <property type="entry name" value="Protein kinase-like (PK-like)"/>
    <property type="match status" value="1"/>
</dbReference>
<evidence type="ECO:0000256" key="1">
    <source>
        <dbReference type="ARBA" id="ARBA00005843"/>
    </source>
</evidence>
<dbReference type="PROSITE" id="PS50297">
    <property type="entry name" value="ANK_REP_REGION"/>
    <property type="match status" value="2"/>
</dbReference>
<feature type="repeat" description="ANK" evidence="2">
    <location>
        <begin position="99"/>
        <end position="131"/>
    </location>
</feature>
<comment type="caution">
    <text evidence="4">The sequence shown here is derived from an EMBL/GenBank/DDBJ whole genome shotgun (WGS) entry which is preliminary data.</text>
</comment>
<keyword evidence="5" id="KW-1185">Reference proteome</keyword>
<organism evidence="4 5">
    <name type="scientific">Stylophora pistillata</name>
    <name type="common">Smooth cauliflower coral</name>
    <dbReference type="NCBI Taxonomy" id="50429"/>
    <lineage>
        <taxon>Eukaryota</taxon>
        <taxon>Metazoa</taxon>
        <taxon>Cnidaria</taxon>
        <taxon>Anthozoa</taxon>
        <taxon>Hexacorallia</taxon>
        <taxon>Scleractinia</taxon>
        <taxon>Astrocoeniina</taxon>
        <taxon>Pocilloporidae</taxon>
        <taxon>Stylophora</taxon>
    </lineage>
</organism>
<comment type="similarity">
    <text evidence="1">Belongs to the protein kinase superfamily. TKL Ser/Thr protein kinase family.</text>
</comment>
<keyword evidence="4" id="KW-0808">Transferase</keyword>
<evidence type="ECO:0000313" key="5">
    <source>
        <dbReference type="Proteomes" id="UP000225706"/>
    </source>
</evidence>
<sequence>MEDIFSASREGNLRFVKTWLENTSNDLNQGDDHGFTPLLWSAREGQTAVFDLLLSRGARITALNDGGDNGLHLAASKSNKEIIQRLLKNKCPVNGVNNHGNTPLHYACFWNSEECAEELVKRGALVSQCNKYGETPLDKCKPFLAEILRDLAAQLGQDLKRIPYKDSRSKHGKKDDLRDIKSRLSWIQPQEIDLVTKIGKTVTGEVWKGKWNDLNIIGKKLAIKMVNKRISRDFSEEYSKLRIFSHPNVLPVIGAVNDSKDLIVLSQYLPFGSLYNVLHEGTGIIVDHEQAMKFALDIAKGMEYLHSLDQLIPRLYLKSTHVMIDDDLTARISMADYRFSFMNLSKIESPNWMAPEVLQKSPEEVDQRSADMWSYAMILWELVTREVPFGHLSPMEVGMKVALEGLRPSVPPGVSTQITKLVSICWNNDPTKRPRFDQILPILNKMAQ</sequence>
<dbReference type="Pfam" id="PF07714">
    <property type="entry name" value="PK_Tyr_Ser-Thr"/>
    <property type="match status" value="1"/>
</dbReference>
<dbReference type="InterPro" id="IPR001245">
    <property type="entry name" value="Ser-Thr/Tyr_kinase_cat_dom"/>
</dbReference>
<dbReference type="PANTHER" id="PTHR44329:SF57">
    <property type="entry name" value="INTEGRIN-LINKED PROTEIN KINASE"/>
    <property type="match status" value="1"/>
</dbReference>
<dbReference type="Gene3D" id="3.30.200.20">
    <property type="entry name" value="Phosphorylase Kinase, domain 1"/>
    <property type="match status" value="1"/>
</dbReference>